<sequence length="263" mass="28788">MHGGRTSRVWKVVSAARTPLIAKLSRQIDSTEMFPNAPDQEWRALIKLCANGVAPAPVAFASNGAVGSVLLLHAADRDAAPDASNLARLLLRIHRIEPWDDLPRLPMTPDAILQDGNAMLRQAGATAWLSGMRPKPPLLPITLDARLIHRDLVPANTAVVDGRHVAIDWQCPSIGDPAEDLAHASSPAMQSLAKGVPRIAARDLVAAYPDRDVRARFRQMEPLYRWRMACYCHLQASRGAAAYEQAVTLECEALEQACRQAHR</sequence>
<evidence type="ECO:0000313" key="2">
    <source>
        <dbReference type="EMBL" id="ABV95099.1"/>
    </source>
</evidence>
<name>A8LNK5_DINSH</name>
<gene>
    <name evidence="2" type="ordered locus">Dshi_3366</name>
</gene>
<dbReference type="SUPFAM" id="SSF56112">
    <property type="entry name" value="Protein kinase-like (PK-like)"/>
    <property type="match status" value="1"/>
</dbReference>
<dbReference type="eggNOG" id="COG0510">
    <property type="taxonomic scope" value="Bacteria"/>
</dbReference>
<dbReference type="HOGENOM" id="CLU_1097924_0_0_5"/>
<evidence type="ECO:0000313" key="3">
    <source>
        <dbReference type="Proteomes" id="UP000006833"/>
    </source>
</evidence>
<reference evidence="3" key="1">
    <citation type="journal article" date="2010" name="ISME J.">
        <title>The complete genome sequence of the algal symbiont Dinoroseobacter shibae: a hitchhiker's guide to life in the sea.</title>
        <authorList>
            <person name="Wagner-Dobler I."/>
            <person name="Ballhausen B."/>
            <person name="Berger M."/>
            <person name="Brinkhoff T."/>
            <person name="Buchholz I."/>
            <person name="Bunk B."/>
            <person name="Cypionka H."/>
            <person name="Daniel R."/>
            <person name="Drepper T."/>
            <person name="Gerdts G."/>
            <person name="Hahnke S."/>
            <person name="Han C."/>
            <person name="Jahn D."/>
            <person name="Kalhoefer D."/>
            <person name="Kiss H."/>
            <person name="Klenk H.P."/>
            <person name="Kyrpides N."/>
            <person name="Liebl W."/>
            <person name="Liesegang H."/>
            <person name="Meincke L."/>
            <person name="Pati A."/>
            <person name="Petersen J."/>
            <person name="Piekarski T."/>
            <person name="Pommerenke C."/>
            <person name="Pradella S."/>
            <person name="Pukall R."/>
            <person name="Rabus R."/>
            <person name="Stackebrandt E."/>
            <person name="Thole S."/>
            <person name="Thompson L."/>
            <person name="Tielen P."/>
            <person name="Tomasch J."/>
            <person name="von Jan M."/>
            <person name="Wanphrut N."/>
            <person name="Wichels A."/>
            <person name="Zech H."/>
            <person name="Simon M."/>
        </authorList>
    </citation>
    <scope>NUCLEOTIDE SEQUENCE [LARGE SCALE GENOMIC DNA]</scope>
    <source>
        <strain evidence="3">DSM 16493 / NCIMB 14021 / DFL 12</strain>
    </source>
</reference>
<dbReference type="GO" id="GO:0016740">
    <property type="term" value="F:transferase activity"/>
    <property type="evidence" value="ECO:0007669"/>
    <property type="project" value="UniProtKB-KW"/>
</dbReference>
<evidence type="ECO:0000259" key="1">
    <source>
        <dbReference type="Pfam" id="PF01636"/>
    </source>
</evidence>
<proteinExistence type="predicted"/>
<accession>A8LNK5</accession>
<dbReference type="EMBL" id="CP000830">
    <property type="protein sequence ID" value="ABV95099.1"/>
    <property type="molecule type" value="Genomic_DNA"/>
</dbReference>
<dbReference type="AlphaFoldDB" id="A8LNK5"/>
<dbReference type="STRING" id="398580.Dshi_3366"/>
<dbReference type="KEGG" id="dsh:Dshi_3366"/>
<keyword evidence="2" id="KW-0808">Transferase</keyword>
<feature type="domain" description="Aminoglycoside phosphotransferase" evidence="1">
    <location>
        <begin position="3"/>
        <end position="210"/>
    </location>
</feature>
<protein>
    <submittedName>
        <fullName evidence="2">Putative aminoglycoside phosphotransferase</fullName>
    </submittedName>
</protein>
<keyword evidence="3" id="KW-1185">Reference proteome</keyword>
<organism evidence="2 3">
    <name type="scientific">Dinoroseobacter shibae (strain DSM 16493 / NCIMB 14021 / DFL 12)</name>
    <dbReference type="NCBI Taxonomy" id="398580"/>
    <lineage>
        <taxon>Bacteria</taxon>
        <taxon>Pseudomonadati</taxon>
        <taxon>Pseudomonadota</taxon>
        <taxon>Alphaproteobacteria</taxon>
        <taxon>Rhodobacterales</taxon>
        <taxon>Roseobacteraceae</taxon>
        <taxon>Dinoroseobacter</taxon>
    </lineage>
</organism>
<dbReference type="Gene3D" id="3.90.1200.10">
    <property type="match status" value="1"/>
</dbReference>
<dbReference type="InterPro" id="IPR002575">
    <property type="entry name" value="Aminoglycoside_PTrfase"/>
</dbReference>
<dbReference type="Pfam" id="PF01636">
    <property type="entry name" value="APH"/>
    <property type="match status" value="1"/>
</dbReference>
<dbReference type="InterPro" id="IPR011009">
    <property type="entry name" value="Kinase-like_dom_sf"/>
</dbReference>
<dbReference type="Proteomes" id="UP000006833">
    <property type="component" value="Chromosome"/>
</dbReference>